<feature type="domain" description="RNB" evidence="1">
    <location>
        <begin position="462"/>
        <end position="815"/>
    </location>
</feature>
<evidence type="ECO:0000313" key="2">
    <source>
        <dbReference type="EMBL" id="TDL28826.1"/>
    </source>
</evidence>
<feature type="non-terminal residue" evidence="2">
    <location>
        <position position="1"/>
    </location>
</feature>
<dbReference type="GO" id="GO:0006402">
    <property type="term" value="P:mRNA catabolic process"/>
    <property type="evidence" value="ECO:0007669"/>
    <property type="project" value="TreeGrafter"/>
</dbReference>
<dbReference type="SMART" id="SM00955">
    <property type="entry name" value="RNB"/>
    <property type="match status" value="1"/>
</dbReference>
<keyword evidence="3" id="KW-1185">Reference proteome</keyword>
<gene>
    <name evidence="2" type="ORF">BD410DRAFT_760492</name>
</gene>
<dbReference type="Pfam" id="PF00773">
    <property type="entry name" value="RNB"/>
    <property type="match status" value="1"/>
</dbReference>
<dbReference type="EMBL" id="ML170157">
    <property type="protein sequence ID" value="TDL28826.1"/>
    <property type="molecule type" value="Genomic_DNA"/>
</dbReference>
<name>A0A4Y7QN71_9AGAM</name>
<dbReference type="Proteomes" id="UP000294933">
    <property type="component" value="Unassembled WGS sequence"/>
</dbReference>
<dbReference type="GO" id="GO:0000175">
    <property type="term" value="F:3'-5'-RNA exonuclease activity"/>
    <property type="evidence" value="ECO:0007669"/>
    <property type="project" value="TreeGrafter"/>
</dbReference>
<evidence type="ECO:0000259" key="1">
    <source>
        <dbReference type="SMART" id="SM00955"/>
    </source>
</evidence>
<sequence length="947" mass="106477">MHRKLCHLQTIWQHNLRHLSSATKKKLTSGELRQWERLSERVLAAAAKRDKDLSWNYDKTRGGEEKRLRKALGDPAVTKRVPSFEKTNFFAEEGVDSASLNELAEVATSDQSLAPGSFVELRRNEIVTHGVVIGSSTAGALSLTLSLITTGEIWHHRDADIMFSIPGFIDHDLLLRCGKDELAVEQSAIAARLQVLKKTRDFERAVEAASNGVGRQLQDLYHRVKSSHPDHWSRITTKEATRMLDLRPNSPVLILFAVHKHLMRRSKEFVAHPTSFRQTHLFEVRPQSHIDLINKVTRWVRTNDPALSKFAVKAQNLIEISHNLATQYNHERPTKADILIPGFSESNIAIITFLKNSLEATRFIQANPYAAIVPAVIKYVGRHEGEISSADVVRLLADIGVRTPWDDGAAQSEDTQPHGVSPAIADAVGGSLSNEIAVPRLRHQNNSTQEFDYWSDPLKTMRHDFGDMPVYVIDDADAAELDDGISLECIPGEPDAVWVHIHIADPTSILSPDHSFAQEARKRLETHYSVNAISPMLPTKFTNQGLSLGSHTGKPQNVLTFSCKVNPAGEIVDHEVRAAIVRRIHTMLYDDVNVLLGECPPEDTVFYPFSLAAQPVMRDVSHVIPHRDNLVTLRGVSKQLMTHRKKFSMFSFKFPGAEVSVQKSLPTIPKGLPVPVLFRGFPEMNYKVVHYAKADSGSRAMVAEFMKAACRIASRFLLAHGVPALRRKVGMLKCPTDDVLQHLLSMRNEDNDYVSDPLEVLKFGIRAPQAEYTLAPAEHWQMGIQEGEGYVRVTSPLRRYQDMVAHWQIKHALLRQHGVVHTAPPFSESDLIAFASELRVFERTRRKAAMLSQTWWTHLYIDRFMRGLVGDRRTHDPLCVMDAFTVTLSALDMRTRNHLLTVFIPSLGILGRLTVEKEPNWSIGTPLKVKVKEMSMTLTPKLTVELI</sequence>
<dbReference type="GO" id="GO:0000932">
    <property type="term" value="C:P-body"/>
    <property type="evidence" value="ECO:0007669"/>
    <property type="project" value="TreeGrafter"/>
</dbReference>
<dbReference type="InterPro" id="IPR012340">
    <property type="entry name" value="NA-bd_OB-fold"/>
</dbReference>
<dbReference type="AlphaFoldDB" id="A0A4Y7QN71"/>
<dbReference type="PANTHER" id="PTHR23355:SF65">
    <property type="entry name" value="EXORIBONUCLEASE CYT-4, PUTATIVE (AFU_ORTHOLOGUE AFUA_7G01550)-RELATED"/>
    <property type="match status" value="1"/>
</dbReference>
<evidence type="ECO:0000313" key="3">
    <source>
        <dbReference type="Proteomes" id="UP000294933"/>
    </source>
</evidence>
<proteinExistence type="predicted"/>
<accession>A0A4Y7QN71</accession>
<dbReference type="SUPFAM" id="SSF50249">
    <property type="entry name" value="Nucleic acid-binding proteins"/>
    <property type="match status" value="1"/>
</dbReference>
<dbReference type="InterPro" id="IPR001900">
    <property type="entry name" value="RNase_II/R"/>
</dbReference>
<dbReference type="InterPro" id="IPR050180">
    <property type="entry name" value="RNR_Ribonuclease"/>
</dbReference>
<dbReference type="GO" id="GO:0003723">
    <property type="term" value="F:RNA binding"/>
    <property type="evidence" value="ECO:0007669"/>
    <property type="project" value="InterPro"/>
</dbReference>
<dbReference type="VEuPathDB" id="FungiDB:BD410DRAFT_760492"/>
<protein>
    <submittedName>
        <fullName evidence="2">RNB-domain-containing protein</fullName>
    </submittedName>
</protein>
<reference evidence="2 3" key="1">
    <citation type="submission" date="2018-06" db="EMBL/GenBank/DDBJ databases">
        <title>A transcriptomic atlas of mushroom development highlights an independent origin of complex multicellularity.</title>
        <authorList>
            <consortium name="DOE Joint Genome Institute"/>
            <person name="Krizsan K."/>
            <person name="Almasi E."/>
            <person name="Merenyi Z."/>
            <person name="Sahu N."/>
            <person name="Viragh M."/>
            <person name="Koszo T."/>
            <person name="Mondo S."/>
            <person name="Kiss B."/>
            <person name="Balint B."/>
            <person name="Kues U."/>
            <person name="Barry K."/>
            <person name="Hegedus J.C."/>
            <person name="Henrissat B."/>
            <person name="Johnson J."/>
            <person name="Lipzen A."/>
            <person name="Ohm R."/>
            <person name="Nagy I."/>
            <person name="Pangilinan J."/>
            <person name="Yan J."/>
            <person name="Xiong Y."/>
            <person name="Grigoriev I.V."/>
            <person name="Hibbett D.S."/>
            <person name="Nagy L.G."/>
        </authorList>
    </citation>
    <scope>NUCLEOTIDE SEQUENCE [LARGE SCALE GENOMIC DNA]</scope>
    <source>
        <strain evidence="2 3">SZMC22713</strain>
    </source>
</reference>
<dbReference type="OrthoDB" id="2285229at2759"/>
<dbReference type="STRING" id="50990.A0A4Y7QN71"/>
<organism evidence="2 3">
    <name type="scientific">Rickenella mellea</name>
    <dbReference type="NCBI Taxonomy" id="50990"/>
    <lineage>
        <taxon>Eukaryota</taxon>
        <taxon>Fungi</taxon>
        <taxon>Dikarya</taxon>
        <taxon>Basidiomycota</taxon>
        <taxon>Agaricomycotina</taxon>
        <taxon>Agaricomycetes</taxon>
        <taxon>Hymenochaetales</taxon>
        <taxon>Rickenellaceae</taxon>
        <taxon>Rickenella</taxon>
    </lineage>
</organism>
<dbReference type="PANTHER" id="PTHR23355">
    <property type="entry name" value="RIBONUCLEASE"/>
    <property type="match status" value="1"/>
</dbReference>